<keyword evidence="1" id="KW-0472">Membrane</keyword>
<evidence type="ECO:0000313" key="2">
    <source>
        <dbReference type="EMBL" id="KAL0633057.1"/>
    </source>
</evidence>
<evidence type="ECO:0000256" key="1">
    <source>
        <dbReference type="SAM" id="Phobius"/>
    </source>
</evidence>
<comment type="caution">
    <text evidence="2">The sequence shown here is derived from an EMBL/GenBank/DDBJ whole genome shotgun (WGS) entry which is preliminary data.</text>
</comment>
<organism evidence="2 3">
    <name type="scientific">Discina gigas</name>
    <dbReference type="NCBI Taxonomy" id="1032678"/>
    <lineage>
        <taxon>Eukaryota</taxon>
        <taxon>Fungi</taxon>
        <taxon>Dikarya</taxon>
        <taxon>Ascomycota</taxon>
        <taxon>Pezizomycotina</taxon>
        <taxon>Pezizomycetes</taxon>
        <taxon>Pezizales</taxon>
        <taxon>Discinaceae</taxon>
        <taxon>Discina</taxon>
    </lineage>
</organism>
<dbReference type="EMBL" id="JBBBZM010000139">
    <property type="protein sequence ID" value="KAL0633057.1"/>
    <property type="molecule type" value="Genomic_DNA"/>
</dbReference>
<dbReference type="Proteomes" id="UP001447188">
    <property type="component" value="Unassembled WGS sequence"/>
</dbReference>
<proteinExistence type="predicted"/>
<gene>
    <name evidence="2" type="ORF">Q9L58_008067</name>
</gene>
<keyword evidence="1" id="KW-1133">Transmembrane helix</keyword>
<name>A0ABR3GBH8_9PEZI</name>
<keyword evidence="3" id="KW-1185">Reference proteome</keyword>
<reference evidence="2 3" key="1">
    <citation type="submission" date="2024-02" db="EMBL/GenBank/DDBJ databases">
        <title>Discinaceae phylogenomics.</title>
        <authorList>
            <person name="Dirks A.C."/>
            <person name="James T.Y."/>
        </authorList>
    </citation>
    <scope>NUCLEOTIDE SEQUENCE [LARGE SCALE GENOMIC DNA]</scope>
    <source>
        <strain evidence="2 3">ACD0624</strain>
    </source>
</reference>
<feature type="transmembrane region" description="Helical" evidence="1">
    <location>
        <begin position="6"/>
        <end position="28"/>
    </location>
</feature>
<evidence type="ECO:0000313" key="3">
    <source>
        <dbReference type="Proteomes" id="UP001447188"/>
    </source>
</evidence>
<accession>A0ABR3GBH8</accession>
<protein>
    <submittedName>
        <fullName evidence="2">Uncharacterized protein</fullName>
    </submittedName>
</protein>
<keyword evidence="1" id="KW-0812">Transmembrane</keyword>
<sequence length="111" mass="12551">MATSFWEIFTVITVFVLITMLGVAGLVVSQKLLQCTEDAKKQLKEKNIDISNGGVRLGVIRDVSREEEMDRLQKVLERTMSNSHANPVVNPKDRHRYVKRSVPIVAPSVSW</sequence>